<protein>
    <submittedName>
        <fullName evidence="4">Peptidoglycan glycosyltransferase</fullName>
    </submittedName>
</protein>
<keyword evidence="4" id="KW-0808">Transferase</keyword>
<dbReference type="Proteomes" id="UP000183404">
    <property type="component" value="Unassembled WGS sequence"/>
</dbReference>
<dbReference type="PANTHER" id="PTHR30627:SF24">
    <property type="entry name" value="PENICILLIN-BINDING PROTEIN 4B"/>
    <property type="match status" value="1"/>
</dbReference>
<evidence type="ECO:0000313" key="4">
    <source>
        <dbReference type="EMBL" id="SDF20122.1"/>
    </source>
</evidence>
<accession>A0A1G7J564</accession>
<feature type="domain" description="Penicillin-binding protein transpeptidase" evidence="2">
    <location>
        <begin position="163"/>
        <end position="468"/>
    </location>
</feature>
<dbReference type="Pfam" id="PF21922">
    <property type="entry name" value="PBP_dimer_2"/>
    <property type="match status" value="1"/>
</dbReference>
<reference evidence="4 5" key="1">
    <citation type="submission" date="2016-10" db="EMBL/GenBank/DDBJ databases">
        <authorList>
            <person name="de Groot N.N."/>
        </authorList>
    </citation>
    <scope>NUCLEOTIDE SEQUENCE [LARGE SCALE GENOMIC DNA]</scope>
    <source>
        <strain evidence="4 5">DSM 569</strain>
    </source>
</reference>
<keyword evidence="1" id="KW-1133">Transmembrane helix</keyword>
<dbReference type="Gene3D" id="3.90.1310.10">
    <property type="entry name" value="Penicillin-binding protein 2a (Domain 2)"/>
    <property type="match status" value="1"/>
</dbReference>
<dbReference type="SUPFAM" id="SSF56519">
    <property type="entry name" value="Penicillin binding protein dimerisation domain"/>
    <property type="match status" value="1"/>
</dbReference>
<dbReference type="GO" id="GO:0005886">
    <property type="term" value="C:plasma membrane"/>
    <property type="evidence" value="ECO:0007669"/>
    <property type="project" value="TreeGrafter"/>
</dbReference>
<dbReference type="InterPro" id="IPR012338">
    <property type="entry name" value="Beta-lactam/transpept-like"/>
</dbReference>
<organism evidence="4 5">
    <name type="scientific">Thermoanaerobacter thermohydrosulfuricus</name>
    <name type="common">Clostridium thermohydrosulfuricum</name>
    <dbReference type="NCBI Taxonomy" id="1516"/>
    <lineage>
        <taxon>Bacteria</taxon>
        <taxon>Bacillati</taxon>
        <taxon>Bacillota</taxon>
        <taxon>Clostridia</taxon>
        <taxon>Thermoanaerobacterales</taxon>
        <taxon>Thermoanaerobacteraceae</taxon>
        <taxon>Thermoanaerobacter</taxon>
    </lineage>
</organism>
<dbReference type="InterPro" id="IPR050515">
    <property type="entry name" value="Beta-lactam/transpept"/>
</dbReference>
<dbReference type="AlphaFoldDB" id="A0A1G7J564"/>
<feature type="transmembrane region" description="Helical" evidence="1">
    <location>
        <begin position="12"/>
        <end position="31"/>
    </location>
</feature>
<dbReference type="Pfam" id="PF00905">
    <property type="entry name" value="Transpeptidase"/>
    <property type="match status" value="1"/>
</dbReference>
<evidence type="ECO:0000313" key="5">
    <source>
        <dbReference type="Proteomes" id="UP000183404"/>
    </source>
</evidence>
<dbReference type="GO" id="GO:0016740">
    <property type="term" value="F:transferase activity"/>
    <property type="evidence" value="ECO:0007669"/>
    <property type="project" value="UniProtKB-KW"/>
</dbReference>
<dbReference type="PANTHER" id="PTHR30627">
    <property type="entry name" value="PEPTIDOGLYCAN D,D-TRANSPEPTIDASE"/>
    <property type="match status" value="1"/>
</dbReference>
<proteinExistence type="predicted"/>
<keyword evidence="1" id="KW-0812">Transmembrane</keyword>
<gene>
    <name evidence="4" type="ORF">SAMN04244560_00388</name>
</gene>
<evidence type="ECO:0000259" key="3">
    <source>
        <dbReference type="Pfam" id="PF21922"/>
    </source>
</evidence>
<keyword evidence="1" id="KW-0472">Membrane</keyword>
<sequence>MSNLNRNIKILFGVFSVLFFGLIAYLTYFQIYERDRLITSSYSVYNRRLIEQEKKILRGSILDRNGIVLAKSIIEADGSQKREYLDGPAFAQVIGYSRRIYQQGNAGIEKAYDRELLGMVGNDPIIILRKLVLAKGQVGDNVYLTIDKTLQDLAYKEMEGKKGAVVALNPKTGEILAMVSTPSYDPNTLGENWKEIMTSPDNVVLNRATQGLYPPGSVFKIVTTAAVLTYEPELYNKTFDCKGYIIVDGNRINDFGGIAHGIEDFKQAFYRSCNSFFIQIGLDLGSENLQSMAYNFGLDKRVPLEIDTAKNYFPPIEGKVALAETSIGQGKILVTPLTMALVASAVANDGVIMKPYLMRYVADPISGTVIEKSTPSQYLNPISKKVADTIKQLMIGAVNDKDGTGKAAQIPGITVAGKTGTAENPHGDPHAWFVGFAPAENPQIVVSVIVENGGEGGKVAAPIARDIIRSYLTK</sequence>
<evidence type="ECO:0000259" key="2">
    <source>
        <dbReference type="Pfam" id="PF00905"/>
    </source>
</evidence>
<dbReference type="SUPFAM" id="SSF56601">
    <property type="entry name" value="beta-lactamase/transpeptidase-like"/>
    <property type="match status" value="1"/>
</dbReference>
<dbReference type="RefSeq" id="WP_074592075.1">
    <property type="nucleotide sequence ID" value="NZ_FNBS01000006.1"/>
</dbReference>
<name>A0A1G7J564_THETY</name>
<dbReference type="GO" id="GO:0008658">
    <property type="term" value="F:penicillin binding"/>
    <property type="evidence" value="ECO:0007669"/>
    <property type="project" value="InterPro"/>
</dbReference>
<dbReference type="GO" id="GO:0071972">
    <property type="term" value="F:peptidoglycan L,D-transpeptidase activity"/>
    <property type="evidence" value="ECO:0007669"/>
    <property type="project" value="TreeGrafter"/>
</dbReference>
<dbReference type="EMBL" id="FNBS01000006">
    <property type="protein sequence ID" value="SDF20122.1"/>
    <property type="molecule type" value="Genomic_DNA"/>
</dbReference>
<feature type="domain" description="Penicillin binding protein A dimerisation" evidence="3">
    <location>
        <begin position="58"/>
        <end position="122"/>
    </location>
</feature>
<dbReference type="Gene3D" id="3.40.710.10">
    <property type="entry name" value="DD-peptidase/beta-lactamase superfamily"/>
    <property type="match status" value="1"/>
</dbReference>
<evidence type="ECO:0000256" key="1">
    <source>
        <dbReference type="SAM" id="Phobius"/>
    </source>
</evidence>
<dbReference type="InterPro" id="IPR036138">
    <property type="entry name" value="PBP_dimer_sf"/>
</dbReference>
<dbReference type="InterPro" id="IPR001460">
    <property type="entry name" value="PCN-bd_Tpept"/>
</dbReference>
<dbReference type="InterPro" id="IPR054120">
    <property type="entry name" value="PBPA_dimer"/>
</dbReference>
<dbReference type="GO" id="GO:0071555">
    <property type="term" value="P:cell wall organization"/>
    <property type="evidence" value="ECO:0007669"/>
    <property type="project" value="TreeGrafter"/>
</dbReference>